<proteinExistence type="predicted"/>
<dbReference type="Pfam" id="PF14092">
    <property type="entry name" value="DUF4270"/>
    <property type="match status" value="1"/>
</dbReference>
<dbReference type="KEGG" id="est:DN752_00800"/>
<dbReference type="OrthoDB" id="1092930at2"/>
<evidence type="ECO:0000313" key="1">
    <source>
        <dbReference type="EMBL" id="AWW28785.1"/>
    </source>
</evidence>
<accession>A0A2Z4IDE4</accession>
<keyword evidence="2" id="KW-1185">Reference proteome</keyword>
<dbReference type="RefSeq" id="WP_112782206.1">
    <property type="nucleotide sequence ID" value="NZ_CP030041.1"/>
</dbReference>
<dbReference type="Proteomes" id="UP000248688">
    <property type="component" value="Chromosome"/>
</dbReference>
<dbReference type="PROSITE" id="PS51257">
    <property type="entry name" value="PROKAR_LIPOPROTEIN"/>
    <property type="match status" value="1"/>
</dbReference>
<dbReference type="AlphaFoldDB" id="A0A2Z4IDE4"/>
<gene>
    <name evidence="1" type="ORF">DN752_00800</name>
</gene>
<protein>
    <recommendedName>
        <fullName evidence="3">DUF4270 domain-containing protein</fullName>
    </recommendedName>
</protein>
<evidence type="ECO:0008006" key="3">
    <source>
        <dbReference type="Google" id="ProtNLM"/>
    </source>
</evidence>
<dbReference type="EMBL" id="CP030041">
    <property type="protein sequence ID" value="AWW28785.1"/>
    <property type="molecule type" value="Genomic_DNA"/>
</dbReference>
<sequence length="425" mass="47950">MLRKTPILLLLTTLLLTGCFENETLTESQVVVDGDELELQLIEYTDLNLFTYFNDSLVTNTLSSFMLGHHEDAYRGIIHAAPYLQFGLEYGIEIDDDAQLDSTVLVLFYENYHYDTLPEFDVSVYELTEELEENDDGDIYSYQSFGHQDLPMVSVASRIVPHKDSLTITLPATFSKELFELGKENDGVFASTENLEELFKGLMLSTNDNSALISFSDDSYIGFYYRIPSDLDEGAKSLKLTVNAGNQRFTHMDIDRSSSFFSSPNAYENIPRAHSGGVVMADLIMGASIRIELPNIHELLELADDYYITTASLRLPLKPDTYDRYFNTPITTINISVVDKKNLVIQQIGSTSLTSWDEQFQEKTFYEVPIKTFLDYKLAKGINNNDALWISIPASTSTIQTSGLILSDISGEQKIKIDITYLPLN</sequence>
<dbReference type="InterPro" id="IPR025366">
    <property type="entry name" value="DUF4270"/>
</dbReference>
<reference evidence="1 2" key="1">
    <citation type="submission" date="2018-06" db="EMBL/GenBank/DDBJ databases">
        <title>Echinicola strongylocentroti sp. nov., isolated from a sea urchin Strongylocentrotus intermedius.</title>
        <authorList>
            <person name="Bae S.S."/>
        </authorList>
    </citation>
    <scope>NUCLEOTIDE SEQUENCE [LARGE SCALE GENOMIC DNA]</scope>
    <source>
        <strain evidence="1 2">MEBiC08714</strain>
    </source>
</reference>
<name>A0A2Z4IDE4_9BACT</name>
<organism evidence="1 2">
    <name type="scientific">Echinicola strongylocentroti</name>
    <dbReference type="NCBI Taxonomy" id="1795355"/>
    <lineage>
        <taxon>Bacteria</taxon>
        <taxon>Pseudomonadati</taxon>
        <taxon>Bacteroidota</taxon>
        <taxon>Cytophagia</taxon>
        <taxon>Cytophagales</taxon>
        <taxon>Cyclobacteriaceae</taxon>
        <taxon>Echinicola</taxon>
    </lineage>
</organism>
<evidence type="ECO:0000313" key="2">
    <source>
        <dbReference type="Proteomes" id="UP000248688"/>
    </source>
</evidence>